<dbReference type="EMBL" id="JABBNB010000001">
    <property type="protein sequence ID" value="NMO00073.1"/>
    <property type="molecule type" value="Genomic_DNA"/>
</dbReference>
<gene>
    <name evidence="1" type="ORF">HH308_02460</name>
</gene>
<dbReference type="RefSeq" id="WP_170192533.1">
    <property type="nucleotide sequence ID" value="NZ_JABBNB010000001.1"/>
</dbReference>
<dbReference type="AlphaFoldDB" id="A0A848KUA4"/>
<dbReference type="Proteomes" id="UP000550729">
    <property type="component" value="Unassembled WGS sequence"/>
</dbReference>
<reference evidence="1 2" key="1">
    <citation type="submission" date="2020-04" db="EMBL/GenBank/DDBJ databases">
        <title>Gordonia sp. nov. TBRC 11910.</title>
        <authorList>
            <person name="Suriyachadkun C."/>
        </authorList>
    </citation>
    <scope>NUCLEOTIDE SEQUENCE [LARGE SCALE GENOMIC DNA]</scope>
    <source>
        <strain evidence="1 2">TBRC 11910</strain>
    </source>
</reference>
<keyword evidence="2" id="KW-1185">Reference proteome</keyword>
<comment type="caution">
    <text evidence="1">The sequence shown here is derived from an EMBL/GenBank/DDBJ whole genome shotgun (WGS) entry which is preliminary data.</text>
</comment>
<sequence length="156" mass="16650">MILRTQRAVIAATSAAAIVGVGACESTGNRSSTATTVDPCALVTSAEVVEFLGVAAVGRRDGLRCEWRGENTAEMLTLTLGRTGSTMRDLTLGIPGDTLNPRSAGDGMYFVQFHAIAFAGRHRTGTIQIERTAHTNPQREAAEVRLARLVRPRLVD</sequence>
<evidence type="ECO:0000313" key="1">
    <source>
        <dbReference type="EMBL" id="NMO00073.1"/>
    </source>
</evidence>
<dbReference type="PROSITE" id="PS51257">
    <property type="entry name" value="PROKAR_LIPOPROTEIN"/>
    <property type="match status" value="1"/>
</dbReference>
<organism evidence="1 2">
    <name type="scientific">Gordonia asplenii</name>
    <dbReference type="NCBI Taxonomy" id="2725283"/>
    <lineage>
        <taxon>Bacteria</taxon>
        <taxon>Bacillati</taxon>
        <taxon>Actinomycetota</taxon>
        <taxon>Actinomycetes</taxon>
        <taxon>Mycobacteriales</taxon>
        <taxon>Gordoniaceae</taxon>
        <taxon>Gordonia</taxon>
    </lineage>
</organism>
<evidence type="ECO:0000313" key="2">
    <source>
        <dbReference type="Proteomes" id="UP000550729"/>
    </source>
</evidence>
<evidence type="ECO:0008006" key="3">
    <source>
        <dbReference type="Google" id="ProtNLM"/>
    </source>
</evidence>
<proteinExistence type="predicted"/>
<protein>
    <recommendedName>
        <fullName evidence="3">DUF3558 domain-containing protein</fullName>
    </recommendedName>
</protein>
<name>A0A848KUA4_9ACTN</name>
<accession>A0A848KUA4</accession>